<organism evidence="1 2">
    <name type="scientific">Devosia yakushimensis</name>
    <dbReference type="NCBI Taxonomy" id="470028"/>
    <lineage>
        <taxon>Bacteria</taxon>
        <taxon>Pseudomonadati</taxon>
        <taxon>Pseudomonadota</taxon>
        <taxon>Alphaproteobacteria</taxon>
        <taxon>Hyphomicrobiales</taxon>
        <taxon>Devosiaceae</taxon>
        <taxon>Devosia</taxon>
    </lineage>
</organism>
<evidence type="ECO:0000313" key="1">
    <source>
        <dbReference type="EMBL" id="GLQ11890.1"/>
    </source>
</evidence>
<name>A0ABQ5UL29_9HYPH</name>
<accession>A0ABQ5UL29</accession>
<reference evidence="1" key="2">
    <citation type="submission" date="2023-01" db="EMBL/GenBank/DDBJ databases">
        <title>Draft genome sequence of Devosia yakushimensis strain NBRC 103855.</title>
        <authorList>
            <person name="Sun Q."/>
            <person name="Mori K."/>
        </authorList>
    </citation>
    <scope>NUCLEOTIDE SEQUENCE</scope>
    <source>
        <strain evidence="1">NBRC 103855</strain>
    </source>
</reference>
<evidence type="ECO:0000313" key="2">
    <source>
        <dbReference type="Proteomes" id="UP001161406"/>
    </source>
</evidence>
<reference evidence="1" key="1">
    <citation type="journal article" date="2014" name="Int. J. Syst. Evol. Microbiol.">
        <title>Complete genome of a new Firmicutes species belonging to the dominant human colonic microbiota ('Ruminococcus bicirculans') reveals two chromosomes and a selective capacity to utilize plant glucans.</title>
        <authorList>
            <consortium name="NISC Comparative Sequencing Program"/>
            <person name="Wegmann U."/>
            <person name="Louis P."/>
            <person name="Goesmann A."/>
            <person name="Henrissat B."/>
            <person name="Duncan S.H."/>
            <person name="Flint H.J."/>
        </authorList>
    </citation>
    <scope>NUCLEOTIDE SEQUENCE</scope>
    <source>
        <strain evidence="1">NBRC 103855</strain>
    </source>
</reference>
<sequence length="68" mass="7493">MVALKVFDAAANGGLGDIERPGRTRKAALAQYGEEGALPFPIGWSAHTFYTIEVEEIVNLLQGQRERY</sequence>
<proteinExistence type="predicted"/>
<keyword evidence="2" id="KW-1185">Reference proteome</keyword>
<protein>
    <submittedName>
        <fullName evidence="1">Uncharacterized protein</fullName>
    </submittedName>
</protein>
<dbReference type="Proteomes" id="UP001161406">
    <property type="component" value="Unassembled WGS sequence"/>
</dbReference>
<dbReference type="EMBL" id="BSNG01000003">
    <property type="protein sequence ID" value="GLQ11890.1"/>
    <property type="molecule type" value="Genomic_DNA"/>
</dbReference>
<gene>
    <name evidence="1" type="ORF">GCM10007913_38220</name>
</gene>
<comment type="caution">
    <text evidence="1">The sequence shown here is derived from an EMBL/GenBank/DDBJ whole genome shotgun (WGS) entry which is preliminary data.</text>
</comment>